<sequence length="147" mass="16364">MKYSKATNYALHTMVYLTIAPKNQTVGVDQLAKVQNLSPTYLSKILTKLVKAGLIESTPGVKGGYSLTKRTTDISFLDVIYAIEGRTSLFSCSLEHSEARNGECLIENVMIEAEKRMTDELANKHIRSIANQIESKMFEENNCSSSH</sequence>
<dbReference type="SUPFAM" id="SSF46785">
    <property type="entry name" value="Winged helix' DNA-binding domain"/>
    <property type="match status" value="1"/>
</dbReference>
<evidence type="ECO:0000313" key="3">
    <source>
        <dbReference type="Proteomes" id="UP001601058"/>
    </source>
</evidence>
<name>A0ABW6K4D0_9BACI</name>
<dbReference type="InterPro" id="IPR036390">
    <property type="entry name" value="WH_DNA-bd_sf"/>
</dbReference>
<comment type="caution">
    <text evidence="2">The sequence shown here is derived from an EMBL/GenBank/DDBJ whole genome shotgun (WGS) entry which is preliminary data.</text>
</comment>
<keyword evidence="3" id="KW-1185">Reference proteome</keyword>
<gene>
    <name evidence="2" type="ORF">ACFYKT_14640</name>
</gene>
<protein>
    <submittedName>
        <fullName evidence="2">Rrf2 family transcriptional regulator</fullName>
    </submittedName>
</protein>
<dbReference type="NCBIfam" id="TIGR00738">
    <property type="entry name" value="rrf2_super"/>
    <property type="match status" value="1"/>
</dbReference>
<evidence type="ECO:0000256" key="1">
    <source>
        <dbReference type="ARBA" id="ARBA00023125"/>
    </source>
</evidence>
<dbReference type="Proteomes" id="UP001601058">
    <property type="component" value="Unassembled WGS sequence"/>
</dbReference>
<organism evidence="2 3">
    <name type="scientific">Cytobacillus mangrovibacter</name>
    <dbReference type="NCBI Taxonomy" id="3299024"/>
    <lineage>
        <taxon>Bacteria</taxon>
        <taxon>Bacillati</taxon>
        <taxon>Bacillota</taxon>
        <taxon>Bacilli</taxon>
        <taxon>Bacillales</taxon>
        <taxon>Bacillaceae</taxon>
        <taxon>Cytobacillus</taxon>
    </lineage>
</organism>
<dbReference type="PROSITE" id="PS01332">
    <property type="entry name" value="HTH_RRF2_1"/>
    <property type="match status" value="1"/>
</dbReference>
<keyword evidence="1" id="KW-0238">DNA-binding</keyword>
<dbReference type="RefSeq" id="WP_389221016.1">
    <property type="nucleotide sequence ID" value="NZ_JBIACJ010000007.1"/>
</dbReference>
<proteinExistence type="predicted"/>
<dbReference type="InterPro" id="IPR030489">
    <property type="entry name" value="TR_Rrf2-type_CS"/>
</dbReference>
<dbReference type="Gene3D" id="1.10.10.10">
    <property type="entry name" value="Winged helix-like DNA-binding domain superfamily/Winged helix DNA-binding domain"/>
    <property type="match status" value="1"/>
</dbReference>
<dbReference type="InterPro" id="IPR036388">
    <property type="entry name" value="WH-like_DNA-bd_sf"/>
</dbReference>
<dbReference type="Pfam" id="PF02082">
    <property type="entry name" value="Rrf2"/>
    <property type="match status" value="1"/>
</dbReference>
<dbReference type="CDD" id="cd00090">
    <property type="entry name" value="HTH_ARSR"/>
    <property type="match status" value="1"/>
</dbReference>
<dbReference type="EMBL" id="JBIACJ010000007">
    <property type="protein sequence ID" value="MFE8697577.1"/>
    <property type="molecule type" value="Genomic_DNA"/>
</dbReference>
<accession>A0ABW6K4D0</accession>
<dbReference type="PANTHER" id="PTHR33221">
    <property type="entry name" value="WINGED HELIX-TURN-HELIX TRANSCRIPTIONAL REGULATOR, RRF2 FAMILY"/>
    <property type="match status" value="1"/>
</dbReference>
<evidence type="ECO:0000313" key="2">
    <source>
        <dbReference type="EMBL" id="MFE8697577.1"/>
    </source>
</evidence>
<dbReference type="PROSITE" id="PS51197">
    <property type="entry name" value="HTH_RRF2_2"/>
    <property type="match status" value="1"/>
</dbReference>
<dbReference type="PANTHER" id="PTHR33221:SF9">
    <property type="entry name" value="RRF2 FAMILY PROTEIN"/>
    <property type="match status" value="1"/>
</dbReference>
<dbReference type="InterPro" id="IPR000944">
    <property type="entry name" value="Tscrpt_reg_Rrf2"/>
</dbReference>
<dbReference type="InterPro" id="IPR011991">
    <property type="entry name" value="ArsR-like_HTH"/>
</dbReference>
<reference evidence="2 3" key="1">
    <citation type="submission" date="2024-08" db="EMBL/GenBank/DDBJ databases">
        <title>Two novel Cytobacillus novel species.</title>
        <authorList>
            <person name="Liu G."/>
        </authorList>
    </citation>
    <scope>NUCLEOTIDE SEQUENCE [LARGE SCALE GENOMIC DNA]</scope>
    <source>
        <strain evidence="2 3">FJAT-53684</strain>
    </source>
</reference>